<sequence>MQSLTKFNVCDGYRFLLTCICVLSKYAWAIPLHDKNAKTIVSAFERIFSERIPLKLQTDVVDFIYPHTWYNIREGNNLFGFDLGDGKLIARKIPQECYESIPDILKGMYLEDFKNKIEFHYHPVVKRANIGKKGHAKIFLDEGVSELLGFEPGEIKGKVESPYIADPNASIPLIYVYCDLVEPQIVGV</sequence>
<dbReference type="Gene3D" id="3.30.420.10">
    <property type="entry name" value="Ribonuclease H-like superfamily/Ribonuclease H"/>
    <property type="match status" value="1"/>
</dbReference>
<proteinExistence type="predicted"/>
<dbReference type="EMBL" id="BMAV01000383">
    <property type="protein sequence ID" value="GFY37613.1"/>
    <property type="molecule type" value="Genomic_DNA"/>
</dbReference>
<dbReference type="GO" id="GO:0003676">
    <property type="term" value="F:nucleic acid binding"/>
    <property type="evidence" value="ECO:0007669"/>
    <property type="project" value="InterPro"/>
</dbReference>
<gene>
    <name evidence="1" type="primary">AVEN_149569_1</name>
    <name evidence="1" type="ORF">TNIN_91741</name>
</gene>
<dbReference type="Proteomes" id="UP000886998">
    <property type="component" value="Unassembled WGS sequence"/>
</dbReference>
<protein>
    <submittedName>
        <fullName evidence="1">Uncharacterized protein</fullName>
    </submittedName>
</protein>
<dbReference type="InterPro" id="IPR012337">
    <property type="entry name" value="RNaseH-like_sf"/>
</dbReference>
<evidence type="ECO:0000313" key="1">
    <source>
        <dbReference type="EMBL" id="GFY37613.1"/>
    </source>
</evidence>
<keyword evidence="2" id="KW-1185">Reference proteome</keyword>
<organism evidence="1 2">
    <name type="scientific">Trichonephila inaurata madagascariensis</name>
    <dbReference type="NCBI Taxonomy" id="2747483"/>
    <lineage>
        <taxon>Eukaryota</taxon>
        <taxon>Metazoa</taxon>
        <taxon>Ecdysozoa</taxon>
        <taxon>Arthropoda</taxon>
        <taxon>Chelicerata</taxon>
        <taxon>Arachnida</taxon>
        <taxon>Araneae</taxon>
        <taxon>Araneomorphae</taxon>
        <taxon>Entelegynae</taxon>
        <taxon>Araneoidea</taxon>
        <taxon>Nephilidae</taxon>
        <taxon>Trichonephila</taxon>
        <taxon>Trichonephila inaurata</taxon>
    </lineage>
</organism>
<dbReference type="SUPFAM" id="SSF53098">
    <property type="entry name" value="Ribonuclease H-like"/>
    <property type="match status" value="1"/>
</dbReference>
<dbReference type="AlphaFoldDB" id="A0A8X6WM24"/>
<dbReference type="OrthoDB" id="6413258at2759"/>
<dbReference type="InterPro" id="IPR036397">
    <property type="entry name" value="RNaseH_sf"/>
</dbReference>
<evidence type="ECO:0000313" key="2">
    <source>
        <dbReference type="Proteomes" id="UP000886998"/>
    </source>
</evidence>
<name>A0A8X6WM24_9ARAC</name>
<reference evidence="1" key="1">
    <citation type="submission" date="2020-08" db="EMBL/GenBank/DDBJ databases">
        <title>Multicomponent nature underlies the extraordinary mechanical properties of spider dragline silk.</title>
        <authorList>
            <person name="Kono N."/>
            <person name="Nakamura H."/>
            <person name="Mori M."/>
            <person name="Yoshida Y."/>
            <person name="Ohtoshi R."/>
            <person name="Malay A.D."/>
            <person name="Moran D.A.P."/>
            <person name="Tomita M."/>
            <person name="Numata K."/>
            <person name="Arakawa K."/>
        </authorList>
    </citation>
    <scope>NUCLEOTIDE SEQUENCE</scope>
</reference>
<comment type="caution">
    <text evidence="1">The sequence shown here is derived from an EMBL/GenBank/DDBJ whole genome shotgun (WGS) entry which is preliminary data.</text>
</comment>
<accession>A0A8X6WM24</accession>